<organism evidence="1 2">
    <name type="scientific">Desulfonema magnum</name>
    <dbReference type="NCBI Taxonomy" id="45655"/>
    <lineage>
        <taxon>Bacteria</taxon>
        <taxon>Pseudomonadati</taxon>
        <taxon>Thermodesulfobacteriota</taxon>
        <taxon>Desulfobacteria</taxon>
        <taxon>Desulfobacterales</taxon>
        <taxon>Desulfococcaceae</taxon>
        <taxon>Desulfonema</taxon>
    </lineage>
</organism>
<dbReference type="Proteomes" id="UP000663722">
    <property type="component" value="Chromosome"/>
</dbReference>
<dbReference type="AlphaFoldDB" id="A0A975GKX1"/>
<accession>A0A975GKX1</accession>
<keyword evidence="2" id="KW-1185">Reference proteome</keyword>
<protein>
    <submittedName>
        <fullName evidence="1">Uncharacterized protein</fullName>
    </submittedName>
</protein>
<evidence type="ECO:0000313" key="2">
    <source>
        <dbReference type="Proteomes" id="UP000663722"/>
    </source>
</evidence>
<dbReference type="KEGG" id="dmm:dnm_011570"/>
<evidence type="ECO:0000313" key="1">
    <source>
        <dbReference type="EMBL" id="QTA85152.1"/>
    </source>
</evidence>
<proteinExistence type="predicted"/>
<dbReference type="EMBL" id="CP061800">
    <property type="protein sequence ID" value="QTA85152.1"/>
    <property type="molecule type" value="Genomic_DNA"/>
</dbReference>
<reference evidence="1" key="1">
    <citation type="journal article" date="2021" name="Microb. Physiol.">
        <title>Proteogenomic Insights into the Physiology of Marine, Sulfate-Reducing, Filamentous Desulfonema limicola and Desulfonema magnum.</title>
        <authorList>
            <person name="Schnaars V."/>
            <person name="Wohlbrand L."/>
            <person name="Scheve S."/>
            <person name="Hinrichs C."/>
            <person name="Reinhardt R."/>
            <person name="Rabus R."/>
        </authorList>
    </citation>
    <scope>NUCLEOTIDE SEQUENCE</scope>
    <source>
        <strain evidence="1">4be13</strain>
    </source>
</reference>
<name>A0A975GKX1_9BACT</name>
<gene>
    <name evidence="1" type="ORF">dnm_011570</name>
</gene>
<sequence>MCGIKKTGSGETWLFPAAEGALSGEKSRVFFRTQIFAFRKIIVGNNMLKIFRSADFNYLFFFKI</sequence>